<feature type="chain" id="PRO_5028839351" description="DNA breaking-rejoining protein" evidence="1">
    <location>
        <begin position="25"/>
        <end position="218"/>
    </location>
</feature>
<proteinExistence type="predicted"/>
<gene>
    <name evidence="2" type="ORF">H4O24_11390</name>
</gene>
<evidence type="ECO:0000313" key="2">
    <source>
        <dbReference type="EMBL" id="QNE04562.1"/>
    </source>
</evidence>
<feature type="signal peptide" evidence="1">
    <location>
        <begin position="1"/>
        <end position="24"/>
    </location>
</feature>
<accession>A0A7G6VS47</accession>
<evidence type="ECO:0000313" key="3">
    <source>
        <dbReference type="Proteomes" id="UP000515297"/>
    </source>
</evidence>
<dbReference type="RefSeq" id="WP_185883824.1">
    <property type="nucleotide sequence ID" value="NZ_CP060052.1"/>
</dbReference>
<dbReference type="EMBL" id="CP060052">
    <property type="protein sequence ID" value="QNE04562.1"/>
    <property type="molecule type" value="Genomic_DNA"/>
</dbReference>
<sequence length="218" mass="22891">MKRWCLTVAACALAAGPLGWQAMAQIATSDVAFPRGSTGTDISGTISGDQIRDYVVRAQAGQVMSVRMTGSDIVFFNVLPPGSDAEAIFIGSTEGDSFSGTLSQSGPYKIRVYQMRSSARRGESGSYELAISVTGDAHAGHGSPASHRGSIAGIQGMDGVAAFDELTARGFRNVDSFSSGDTLYGIYYFPASGLCIQTTSANGRIVDIRDIETHPACR</sequence>
<reference evidence="2 3" key="1">
    <citation type="submission" date="2020-08" db="EMBL/GenBank/DDBJ databases">
        <authorList>
            <person name="Liu G."/>
            <person name="Sun C."/>
        </authorList>
    </citation>
    <scope>NUCLEOTIDE SEQUENCE [LARGE SCALE GENOMIC DNA]</scope>
    <source>
        <strain evidence="2 3">OT19</strain>
    </source>
</reference>
<dbReference type="Gene3D" id="2.60.120.380">
    <property type="match status" value="1"/>
</dbReference>
<name>A0A7G6VS47_9SPHN</name>
<evidence type="ECO:0008006" key="4">
    <source>
        <dbReference type="Google" id="ProtNLM"/>
    </source>
</evidence>
<evidence type="ECO:0000256" key="1">
    <source>
        <dbReference type="SAM" id="SignalP"/>
    </source>
</evidence>
<protein>
    <recommendedName>
        <fullName evidence="4">DNA breaking-rejoining protein</fullName>
    </recommendedName>
</protein>
<dbReference type="Proteomes" id="UP000515297">
    <property type="component" value="Chromosome"/>
</dbReference>
<organism evidence="2 3">
    <name type="scientific">Croceicoccus marinus</name>
    <dbReference type="NCBI Taxonomy" id="450378"/>
    <lineage>
        <taxon>Bacteria</taxon>
        <taxon>Pseudomonadati</taxon>
        <taxon>Pseudomonadota</taxon>
        <taxon>Alphaproteobacteria</taxon>
        <taxon>Sphingomonadales</taxon>
        <taxon>Erythrobacteraceae</taxon>
        <taxon>Croceicoccus</taxon>
    </lineage>
</organism>
<keyword evidence="1" id="KW-0732">Signal</keyword>
<dbReference type="AlphaFoldDB" id="A0A7G6VS47"/>